<dbReference type="OrthoDB" id="9785707at2"/>
<protein>
    <submittedName>
        <fullName evidence="4">Uncharacterized protein</fullName>
    </submittedName>
</protein>
<gene>
    <name evidence="4" type="ORF">AHOG_08375</name>
</gene>
<dbReference type="Pfam" id="PF02481">
    <property type="entry name" value="DNA_processg_A"/>
    <property type="match status" value="1"/>
</dbReference>
<comment type="similarity">
    <text evidence="1">Belongs to the DprA/Smf family.</text>
</comment>
<dbReference type="PANTHER" id="PTHR43022:SF1">
    <property type="entry name" value="PROTEIN SMF"/>
    <property type="match status" value="1"/>
</dbReference>
<dbReference type="KEGG" id="ahg:AHOG_08375"/>
<dbReference type="InterPro" id="IPR003488">
    <property type="entry name" value="DprA"/>
</dbReference>
<evidence type="ECO:0000256" key="1">
    <source>
        <dbReference type="ARBA" id="ARBA00006525"/>
    </source>
</evidence>
<sequence length="385" mass="39646">MTPGELSLLLARAYLSRVAEPPAPALAGFVVEHGAERAADAVREGRVPADVQKEVGARSELRLAEADLQAGHAMGARLLVPEHEQWPRERFAAFEHAAQNGARNTAAPLALWIRGSPRLAESTASAVSVVGSRAASGYGEQLAAEFGHGLVGRGFTVVSGAAYGIDGAAHRGALAGGGATLAVLACGLDVGYPAGHIGLLRAVEAGEGAVLSEYPPGTPPARHRFLIRNRLIAALSMGTVVVEAGRRSGARNTAGIAADLGRVVMAVPGPVTSALSAGCHELLRDGEAVLVTSTAEIAEAAGPIGANLIPPGARPSRDTDGLGEEELRVFEALDPRKGASADEVSVRSGVPLAGVRAILPALEFAGLVARGEYGWVRRRRRSERS</sequence>
<evidence type="ECO:0000259" key="3">
    <source>
        <dbReference type="Pfam" id="PF17782"/>
    </source>
</evidence>
<dbReference type="Proteomes" id="UP000204221">
    <property type="component" value="Chromosome"/>
</dbReference>
<dbReference type="InterPro" id="IPR041614">
    <property type="entry name" value="DprA_WH"/>
</dbReference>
<dbReference type="SUPFAM" id="SSF102405">
    <property type="entry name" value="MCP/YpsA-like"/>
    <property type="match status" value="1"/>
</dbReference>
<evidence type="ECO:0000313" key="4">
    <source>
        <dbReference type="EMBL" id="ASO19320.1"/>
    </source>
</evidence>
<name>A0A221W0N9_9PSEU</name>
<proteinExistence type="inferred from homology"/>
<organism evidence="4 5">
    <name type="scientific">Actinoalloteichus hoggarensis</name>
    <dbReference type="NCBI Taxonomy" id="1470176"/>
    <lineage>
        <taxon>Bacteria</taxon>
        <taxon>Bacillati</taxon>
        <taxon>Actinomycetota</taxon>
        <taxon>Actinomycetes</taxon>
        <taxon>Pseudonocardiales</taxon>
        <taxon>Pseudonocardiaceae</taxon>
        <taxon>Actinoalloteichus</taxon>
    </lineage>
</organism>
<dbReference type="EMBL" id="CP022521">
    <property type="protein sequence ID" value="ASO19320.1"/>
    <property type="molecule type" value="Genomic_DNA"/>
</dbReference>
<reference evidence="4 5" key="1">
    <citation type="submission" date="2017-07" db="EMBL/GenBank/DDBJ databases">
        <title>Complete genome sequence of Actinoalloteichus hoggarensis DSM 45943, type strain of Actinoalloteichus hoggarensis.</title>
        <authorList>
            <person name="Ruckert C."/>
            <person name="Nouioui I."/>
            <person name="Willmese J."/>
            <person name="van Wezel G."/>
            <person name="Klenk H.-P."/>
            <person name="Kalinowski J."/>
            <person name="Zotchev S.B."/>
        </authorList>
    </citation>
    <scope>NUCLEOTIDE SEQUENCE [LARGE SCALE GENOMIC DNA]</scope>
    <source>
        <strain evidence="4 5">DSM 45943</strain>
    </source>
</reference>
<keyword evidence="5" id="KW-1185">Reference proteome</keyword>
<dbReference type="RefSeq" id="WP_093940842.1">
    <property type="nucleotide sequence ID" value="NZ_CP022521.1"/>
</dbReference>
<dbReference type="Gene3D" id="3.40.50.450">
    <property type="match status" value="1"/>
</dbReference>
<dbReference type="InterPro" id="IPR036388">
    <property type="entry name" value="WH-like_DNA-bd_sf"/>
</dbReference>
<dbReference type="Gene3D" id="1.10.10.10">
    <property type="entry name" value="Winged helix-like DNA-binding domain superfamily/Winged helix DNA-binding domain"/>
    <property type="match status" value="1"/>
</dbReference>
<dbReference type="AlphaFoldDB" id="A0A221W0N9"/>
<dbReference type="GO" id="GO:0009294">
    <property type="term" value="P:DNA-mediated transformation"/>
    <property type="evidence" value="ECO:0007669"/>
    <property type="project" value="InterPro"/>
</dbReference>
<feature type="domain" description="DprA winged helix" evidence="3">
    <location>
        <begin position="315"/>
        <end position="370"/>
    </location>
</feature>
<evidence type="ECO:0000259" key="2">
    <source>
        <dbReference type="Pfam" id="PF02481"/>
    </source>
</evidence>
<dbReference type="NCBIfam" id="TIGR00732">
    <property type="entry name" value="dprA"/>
    <property type="match status" value="1"/>
</dbReference>
<dbReference type="PANTHER" id="PTHR43022">
    <property type="entry name" value="PROTEIN SMF"/>
    <property type="match status" value="1"/>
</dbReference>
<dbReference type="InterPro" id="IPR057666">
    <property type="entry name" value="DrpA_SLOG"/>
</dbReference>
<feature type="domain" description="Smf/DprA SLOG" evidence="2">
    <location>
        <begin position="103"/>
        <end position="300"/>
    </location>
</feature>
<evidence type="ECO:0000313" key="5">
    <source>
        <dbReference type="Proteomes" id="UP000204221"/>
    </source>
</evidence>
<accession>A0A221W0N9</accession>
<dbReference type="Pfam" id="PF17782">
    <property type="entry name" value="WHD_DprA"/>
    <property type="match status" value="1"/>
</dbReference>